<organism evidence="2 3">
    <name type="scientific">Cladobotryum mycophilum</name>
    <dbReference type="NCBI Taxonomy" id="491253"/>
    <lineage>
        <taxon>Eukaryota</taxon>
        <taxon>Fungi</taxon>
        <taxon>Dikarya</taxon>
        <taxon>Ascomycota</taxon>
        <taxon>Pezizomycotina</taxon>
        <taxon>Sordariomycetes</taxon>
        <taxon>Hypocreomycetidae</taxon>
        <taxon>Hypocreales</taxon>
        <taxon>Hypocreaceae</taxon>
        <taxon>Cladobotryum</taxon>
    </lineage>
</organism>
<sequence length="282" mass="31476">MPFTEELIRHLQTIVPFLGCYFTCLTIITITSKILPGTILNEFPRSIAFIVTLTITPPQPPSDPLPLLPEPKPFVNPFLHLDLDAMIEVCDEMEEIQRLDIPHINVDVGEDELPTGNVSSSRKKKTPTKTRQSTVPVPPATPRPSTDPRPPAKNPDNAQNTPQRGNNRLQVPRYQAALNITRAGPSHSPQVQVQAQAQASGTRIPLPFKASKPKKKYPYDNLEEELKRALALEEEEEGESSTRKANSSDGEEDESGFGRGTLDFDDAEREFWGDKFYLVEPN</sequence>
<feature type="compositionally biased region" description="Pro residues" evidence="1">
    <location>
        <begin position="136"/>
        <end position="153"/>
    </location>
</feature>
<evidence type="ECO:0000256" key="1">
    <source>
        <dbReference type="SAM" id="MobiDB-lite"/>
    </source>
</evidence>
<accession>A0ABR0S7L4</accession>
<feature type="compositionally biased region" description="Low complexity" evidence="1">
    <location>
        <begin position="190"/>
        <end position="199"/>
    </location>
</feature>
<feature type="region of interest" description="Disordered" evidence="1">
    <location>
        <begin position="231"/>
        <end position="264"/>
    </location>
</feature>
<name>A0ABR0S7L4_9HYPO</name>
<evidence type="ECO:0000313" key="2">
    <source>
        <dbReference type="EMBL" id="KAK5988158.1"/>
    </source>
</evidence>
<proteinExistence type="predicted"/>
<dbReference type="Proteomes" id="UP001338125">
    <property type="component" value="Unassembled WGS sequence"/>
</dbReference>
<evidence type="ECO:0000313" key="3">
    <source>
        <dbReference type="Proteomes" id="UP001338125"/>
    </source>
</evidence>
<feature type="region of interest" description="Disordered" evidence="1">
    <location>
        <begin position="184"/>
        <end position="219"/>
    </location>
</feature>
<feature type="compositionally biased region" description="Polar residues" evidence="1">
    <location>
        <begin position="156"/>
        <end position="169"/>
    </location>
</feature>
<reference evidence="2 3" key="1">
    <citation type="submission" date="2024-01" db="EMBL/GenBank/DDBJ databases">
        <title>Complete genome of Cladobotryum mycophilum ATHUM6906.</title>
        <authorList>
            <person name="Christinaki A.C."/>
            <person name="Myridakis A.I."/>
            <person name="Kouvelis V.N."/>
        </authorList>
    </citation>
    <scope>NUCLEOTIDE SEQUENCE [LARGE SCALE GENOMIC DNA]</scope>
    <source>
        <strain evidence="2 3">ATHUM6906</strain>
    </source>
</reference>
<gene>
    <name evidence="2" type="ORF">PT974_12298</name>
</gene>
<dbReference type="EMBL" id="JAVFKD010000016">
    <property type="protein sequence ID" value="KAK5988158.1"/>
    <property type="molecule type" value="Genomic_DNA"/>
</dbReference>
<keyword evidence="3" id="KW-1185">Reference proteome</keyword>
<feature type="region of interest" description="Disordered" evidence="1">
    <location>
        <begin position="108"/>
        <end position="169"/>
    </location>
</feature>
<comment type="caution">
    <text evidence="2">The sequence shown here is derived from an EMBL/GenBank/DDBJ whole genome shotgun (WGS) entry which is preliminary data.</text>
</comment>
<protein>
    <submittedName>
        <fullName evidence="2">Uncharacterized protein</fullName>
    </submittedName>
</protein>